<feature type="non-terminal residue" evidence="1">
    <location>
        <position position="82"/>
    </location>
</feature>
<dbReference type="EMBL" id="KN822236">
    <property type="protein sequence ID" value="KIM51844.1"/>
    <property type="molecule type" value="Genomic_DNA"/>
</dbReference>
<dbReference type="AlphaFoldDB" id="A0A0C3D603"/>
<dbReference type="OrthoDB" id="3187773at2759"/>
<protein>
    <submittedName>
        <fullName evidence="1">Uncharacterized protein</fullName>
    </submittedName>
</protein>
<reference evidence="1 2" key="1">
    <citation type="submission" date="2014-04" db="EMBL/GenBank/DDBJ databases">
        <authorList>
            <consortium name="DOE Joint Genome Institute"/>
            <person name="Kuo A."/>
            <person name="Kohler A."/>
            <person name="Nagy L.G."/>
            <person name="Floudas D."/>
            <person name="Copeland A."/>
            <person name="Barry K.W."/>
            <person name="Cichocki N."/>
            <person name="Veneault-Fourrey C."/>
            <person name="LaButti K."/>
            <person name="Lindquist E.A."/>
            <person name="Lipzen A."/>
            <person name="Lundell T."/>
            <person name="Morin E."/>
            <person name="Murat C."/>
            <person name="Sun H."/>
            <person name="Tunlid A."/>
            <person name="Henrissat B."/>
            <person name="Grigoriev I.V."/>
            <person name="Hibbett D.S."/>
            <person name="Martin F."/>
            <person name="Nordberg H.P."/>
            <person name="Cantor M.N."/>
            <person name="Hua S.X."/>
        </authorList>
    </citation>
    <scope>NUCLEOTIDE SEQUENCE [LARGE SCALE GENOMIC DNA]</scope>
    <source>
        <strain evidence="1 2">Foug A</strain>
    </source>
</reference>
<feature type="non-terminal residue" evidence="1">
    <location>
        <position position="1"/>
    </location>
</feature>
<proteinExistence type="predicted"/>
<gene>
    <name evidence="1" type="ORF">SCLCIDRAFT_57536</name>
</gene>
<dbReference type="InParanoid" id="A0A0C3D603"/>
<dbReference type="HOGENOM" id="CLU_2729232_0_0_1"/>
<reference evidence="2" key="2">
    <citation type="submission" date="2015-01" db="EMBL/GenBank/DDBJ databases">
        <title>Evolutionary Origins and Diversification of the Mycorrhizal Mutualists.</title>
        <authorList>
            <consortium name="DOE Joint Genome Institute"/>
            <consortium name="Mycorrhizal Genomics Consortium"/>
            <person name="Kohler A."/>
            <person name="Kuo A."/>
            <person name="Nagy L.G."/>
            <person name="Floudas D."/>
            <person name="Copeland A."/>
            <person name="Barry K.W."/>
            <person name="Cichocki N."/>
            <person name="Veneault-Fourrey C."/>
            <person name="LaButti K."/>
            <person name="Lindquist E.A."/>
            <person name="Lipzen A."/>
            <person name="Lundell T."/>
            <person name="Morin E."/>
            <person name="Murat C."/>
            <person name="Riley R."/>
            <person name="Ohm R."/>
            <person name="Sun H."/>
            <person name="Tunlid A."/>
            <person name="Henrissat B."/>
            <person name="Grigoriev I.V."/>
            <person name="Hibbett D.S."/>
            <person name="Martin F."/>
        </authorList>
    </citation>
    <scope>NUCLEOTIDE SEQUENCE [LARGE SCALE GENOMIC DNA]</scope>
    <source>
        <strain evidence="2">Foug A</strain>
    </source>
</reference>
<sequence length="82" mass="9287">IYNSACSMFFAPSDLSGLYGMQHEYICSCPMWRNEGPCSDCIFVVTDPQAESMCGLDAAHVLCCFLFNYMGKLYPCAVVWWF</sequence>
<evidence type="ECO:0000313" key="2">
    <source>
        <dbReference type="Proteomes" id="UP000053989"/>
    </source>
</evidence>
<dbReference type="Proteomes" id="UP000053989">
    <property type="component" value="Unassembled WGS sequence"/>
</dbReference>
<accession>A0A0C3D603</accession>
<dbReference type="STRING" id="1036808.A0A0C3D603"/>
<evidence type="ECO:0000313" key="1">
    <source>
        <dbReference type="EMBL" id="KIM51844.1"/>
    </source>
</evidence>
<keyword evidence="2" id="KW-1185">Reference proteome</keyword>
<organism evidence="1 2">
    <name type="scientific">Scleroderma citrinum Foug A</name>
    <dbReference type="NCBI Taxonomy" id="1036808"/>
    <lineage>
        <taxon>Eukaryota</taxon>
        <taxon>Fungi</taxon>
        <taxon>Dikarya</taxon>
        <taxon>Basidiomycota</taxon>
        <taxon>Agaricomycotina</taxon>
        <taxon>Agaricomycetes</taxon>
        <taxon>Agaricomycetidae</taxon>
        <taxon>Boletales</taxon>
        <taxon>Sclerodermatineae</taxon>
        <taxon>Sclerodermataceae</taxon>
        <taxon>Scleroderma</taxon>
    </lineage>
</organism>
<name>A0A0C3D603_9AGAM</name>